<accession>A0A2H0U8I3</accession>
<evidence type="ECO:0000256" key="2">
    <source>
        <dbReference type="SAM" id="Phobius"/>
    </source>
</evidence>
<protein>
    <submittedName>
        <fullName evidence="3">Uncharacterized protein</fullName>
    </submittedName>
</protein>
<proteinExistence type="predicted"/>
<keyword evidence="2" id="KW-0472">Membrane</keyword>
<reference evidence="4" key="1">
    <citation type="submission" date="2017-09" db="EMBL/GenBank/DDBJ databases">
        <title>Depth-based differentiation of microbial function through sediment-hosted aquifers and enrichment of novel symbionts in the deep terrestrial subsurface.</title>
        <authorList>
            <person name="Probst A.J."/>
            <person name="Ladd B."/>
            <person name="Jarett J.K."/>
            <person name="Geller-Mcgrath D.E."/>
            <person name="Sieber C.M.K."/>
            <person name="Emerson J.B."/>
            <person name="Anantharaman K."/>
            <person name="Thomas B.C."/>
            <person name="Malmstrom R."/>
            <person name="Stieglmeier M."/>
            <person name="Klingl A."/>
            <person name="Woyke T."/>
            <person name="Ryan C.M."/>
            <person name="Banfield J.F."/>
        </authorList>
    </citation>
    <scope>NUCLEOTIDE SEQUENCE [LARGE SCALE GENOMIC DNA]</scope>
</reference>
<evidence type="ECO:0000313" key="4">
    <source>
        <dbReference type="Proteomes" id="UP000231379"/>
    </source>
</evidence>
<keyword evidence="2" id="KW-0812">Transmembrane</keyword>
<feature type="transmembrane region" description="Helical" evidence="2">
    <location>
        <begin position="9"/>
        <end position="27"/>
    </location>
</feature>
<dbReference type="AlphaFoldDB" id="A0A2H0U8I3"/>
<dbReference type="Gene3D" id="2.60.40.10">
    <property type="entry name" value="Immunoglobulins"/>
    <property type="match status" value="1"/>
</dbReference>
<organism evidence="3 4">
    <name type="scientific">Candidatus Kaiserbacteria bacterium CG10_big_fil_rev_8_21_14_0_10_59_10</name>
    <dbReference type="NCBI Taxonomy" id="1974612"/>
    <lineage>
        <taxon>Bacteria</taxon>
        <taxon>Candidatus Kaiseribacteriota</taxon>
    </lineage>
</organism>
<comment type="caution">
    <text evidence="3">The sequence shown here is derived from an EMBL/GenBank/DDBJ whole genome shotgun (WGS) entry which is preliminary data.</text>
</comment>
<gene>
    <name evidence="3" type="ORF">COU20_00885</name>
</gene>
<evidence type="ECO:0000256" key="1">
    <source>
        <dbReference type="SAM" id="MobiDB-lite"/>
    </source>
</evidence>
<evidence type="ECO:0000313" key="3">
    <source>
        <dbReference type="EMBL" id="PIR82719.1"/>
    </source>
</evidence>
<dbReference type="Proteomes" id="UP000231379">
    <property type="component" value="Unassembled WGS sequence"/>
</dbReference>
<dbReference type="EMBL" id="PFBM01000007">
    <property type="protein sequence ID" value="PIR82719.1"/>
    <property type="molecule type" value="Genomic_DNA"/>
</dbReference>
<name>A0A2H0U8I3_9BACT</name>
<keyword evidence="2" id="KW-1133">Transmembrane helix</keyword>
<dbReference type="InterPro" id="IPR013783">
    <property type="entry name" value="Ig-like_fold"/>
</dbReference>
<feature type="region of interest" description="Disordered" evidence="1">
    <location>
        <begin position="116"/>
        <end position="144"/>
    </location>
</feature>
<sequence>MIPYRDSWLVRLAILAFFALAIGYAYFEARGMLFGPSIAVPSEVLTTGEQYTVIRGKAERIAELRLNGMVIPVTEEGEFEEPYLLARGVNRLVLDAVDKYGQNKRRVVTIVYAPSGATPVSPRATPSREADDASSTPEALAPGT</sequence>